<feature type="region of interest" description="Disordered" evidence="2">
    <location>
        <begin position="388"/>
        <end position="431"/>
    </location>
</feature>
<evidence type="ECO:0000313" key="4">
    <source>
        <dbReference type="EMBL" id="QNP67119.1"/>
    </source>
</evidence>
<dbReference type="AlphaFoldDB" id="A0A7H0I2V3"/>
<dbReference type="Proteomes" id="UP000516230">
    <property type="component" value="Chromosome"/>
</dbReference>
<dbReference type="InterPro" id="IPR001932">
    <property type="entry name" value="PPM-type_phosphatase-like_dom"/>
</dbReference>
<evidence type="ECO:0000256" key="2">
    <source>
        <dbReference type="SAM" id="MobiDB-lite"/>
    </source>
</evidence>
<dbReference type="RefSeq" id="WP_187744172.1">
    <property type="nucleotide sequence ID" value="NZ_CP060825.1"/>
</dbReference>
<dbReference type="Gene3D" id="3.60.40.10">
    <property type="entry name" value="PPM-type phosphatase domain"/>
    <property type="match status" value="1"/>
</dbReference>
<evidence type="ECO:0000259" key="3">
    <source>
        <dbReference type="SMART" id="SM00331"/>
    </source>
</evidence>
<proteinExistence type="predicted"/>
<dbReference type="SMART" id="SM00331">
    <property type="entry name" value="PP2C_SIG"/>
    <property type="match status" value="1"/>
</dbReference>
<dbReference type="KEGG" id="sgj:IAG43_32315"/>
<dbReference type="InterPro" id="IPR052016">
    <property type="entry name" value="Bact_Sigma-Reg"/>
</dbReference>
<protein>
    <submittedName>
        <fullName evidence="4">SpoIIE family protein phosphatase</fullName>
    </submittedName>
</protein>
<keyword evidence="5" id="KW-1185">Reference proteome</keyword>
<feature type="domain" description="PPM-type phosphatase" evidence="3">
    <location>
        <begin position="177"/>
        <end position="384"/>
    </location>
</feature>
<dbReference type="EMBL" id="CP060825">
    <property type="protein sequence ID" value="QNP67119.1"/>
    <property type="molecule type" value="Genomic_DNA"/>
</dbReference>
<evidence type="ECO:0000313" key="5">
    <source>
        <dbReference type="Proteomes" id="UP000516230"/>
    </source>
</evidence>
<dbReference type="Pfam" id="PF07228">
    <property type="entry name" value="SpoIIE"/>
    <property type="match status" value="1"/>
</dbReference>
<organism evidence="4 5">
    <name type="scientific">Streptomyces genisteinicus</name>
    <dbReference type="NCBI Taxonomy" id="2768068"/>
    <lineage>
        <taxon>Bacteria</taxon>
        <taxon>Bacillati</taxon>
        <taxon>Actinomycetota</taxon>
        <taxon>Actinomycetes</taxon>
        <taxon>Kitasatosporales</taxon>
        <taxon>Streptomycetaceae</taxon>
        <taxon>Streptomyces</taxon>
    </lineage>
</organism>
<sequence>MLRDRIGLADVLAAAENAAPVGSLDVVARNLRNRFGARYVSFLFVDVVGRRLLRVSEDAMSRHGRHAVQVPLAGRSVYDEVLRTQRPVLSPENGQGERVLAPVTNRGDTIGVLELFLAEVTQDVLEQVEQAAHALAYIIVADRRFTDLYHWGNRTTSVSLAAEIQRQLLPSAPSCEADAFALAGALVPAADIAGDTYDYSVDHDALHLSVTDAMGHDVDASLMATLLINASRGARRAGTDLAEQARQTHQALLDHGRRTFATGQLLRIALDGSGARLVNAGHPWPLRLREGEVGELRLDVDLPFGVVGQGAYRVQSLDLRPGDRLVLYTDGMQERRAAAVDLRDLMRSTADEHPREVVRTLVAAVTDACDGDVQDDATVLCLDWYGPGTADGRVPQPRERGVPHDTPQSRTAPHGWSGPGGARGRGAHRMS</sequence>
<name>A0A7H0I2V3_9ACTN</name>
<dbReference type="SUPFAM" id="SSF55781">
    <property type="entry name" value="GAF domain-like"/>
    <property type="match status" value="1"/>
</dbReference>
<evidence type="ECO:0000256" key="1">
    <source>
        <dbReference type="ARBA" id="ARBA00022801"/>
    </source>
</evidence>
<keyword evidence="1" id="KW-0378">Hydrolase</keyword>
<gene>
    <name evidence="4" type="ORF">IAG43_32315</name>
</gene>
<reference evidence="4 5" key="1">
    <citation type="submission" date="2020-08" db="EMBL/GenBank/DDBJ databases">
        <title>A novel species.</title>
        <authorList>
            <person name="Gao J."/>
        </authorList>
    </citation>
    <scope>NUCLEOTIDE SEQUENCE [LARGE SCALE GENOMIC DNA]</scope>
    <source>
        <strain evidence="4 5">CRPJ-33</strain>
    </source>
</reference>
<accession>A0A7H0I2V3</accession>
<dbReference type="PANTHER" id="PTHR43156">
    <property type="entry name" value="STAGE II SPORULATION PROTEIN E-RELATED"/>
    <property type="match status" value="1"/>
</dbReference>
<dbReference type="InterPro" id="IPR036457">
    <property type="entry name" value="PPM-type-like_dom_sf"/>
</dbReference>
<dbReference type="PANTHER" id="PTHR43156:SF2">
    <property type="entry name" value="STAGE II SPORULATION PROTEIN E"/>
    <property type="match status" value="1"/>
</dbReference>
<dbReference type="SUPFAM" id="SSF81606">
    <property type="entry name" value="PP2C-like"/>
    <property type="match status" value="1"/>
</dbReference>
<dbReference type="GO" id="GO:0016791">
    <property type="term" value="F:phosphatase activity"/>
    <property type="evidence" value="ECO:0007669"/>
    <property type="project" value="TreeGrafter"/>
</dbReference>